<dbReference type="EMBL" id="SZYD01000017">
    <property type="protein sequence ID" value="KAD3067135.1"/>
    <property type="molecule type" value="Genomic_DNA"/>
</dbReference>
<dbReference type="Proteomes" id="UP000326396">
    <property type="component" value="Linkage Group LG7"/>
</dbReference>
<evidence type="ECO:0000313" key="3">
    <source>
        <dbReference type="Proteomes" id="UP000326396"/>
    </source>
</evidence>
<reference evidence="2 3" key="1">
    <citation type="submission" date="2019-05" db="EMBL/GenBank/DDBJ databases">
        <title>Mikania micrantha, genome provides insights into the molecular mechanism of rapid growth.</title>
        <authorList>
            <person name="Liu B."/>
        </authorList>
    </citation>
    <scope>NUCLEOTIDE SEQUENCE [LARGE SCALE GENOMIC DNA]</scope>
    <source>
        <strain evidence="2">NLD-2019</strain>
        <tissue evidence="2">Leaf</tissue>
    </source>
</reference>
<gene>
    <name evidence="2" type="ORF">E3N88_35015</name>
</gene>
<organism evidence="2 3">
    <name type="scientific">Mikania micrantha</name>
    <name type="common">bitter vine</name>
    <dbReference type="NCBI Taxonomy" id="192012"/>
    <lineage>
        <taxon>Eukaryota</taxon>
        <taxon>Viridiplantae</taxon>
        <taxon>Streptophyta</taxon>
        <taxon>Embryophyta</taxon>
        <taxon>Tracheophyta</taxon>
        <taxon>Spermatophyta</taxon>
        <taxon>Magnoliopsida</taxon>
        <taxon>eudicotyledons</taxon>
        <taxon>Gunneridae</taxon>
        <taxon>Pentapetalae</taxon>
        <taxon>asterids</taxon>
        <taxon>campanulids</taxon>
        <taxon>Asterales</taxon>
        <taxon>Asteraceae</taxon>
        <taxon>Asteroideae</taxon>
        <taxon>Heliantheae alliance</taxon>
        <taxon>Eupatorieae</taxon>
        <taxon>Mikania</taxon>
    </lineage>
</organism>
<protein>
    <submittedName>
        <fullName evidence="2">Uncharacterized protein</fullName>
    </submittedName>
</protein>
<feature type="compositionally biased region" description="Basic and acidic residues" evidence="1">
    <location>
        <begin position="87"/>
        <end position="105"/>
    </location>
</feature>
<comment type="caution">
    <text evidence="2">The sequence shown here is derived from an EMBL/GenBank/DDBJ whole genome shotgun (WGS) entry which is preliminary data.</text>
</comment>
<dbReference type="AlphaFoldDB" id="A0A5N6LZT3"/>
<name>A0A5N6LZT3_9ASTR</name>
<evidence type="ECO:0000256" key="1">
    <source>
        <dbReference type="SAM" id="MobiDB-lite"/>
    </source>
</evidence>
<evidence type="ECO:0000313" key="2">
    <source>
        <dbReference type="EMBL" id="KAD3067135.1"/>
    </source>
</evidence>
<feature type="region of interest" description="Disordered" evidence="1">
    <location>
        <begin position="1"/>
        <end position="28"/>
    </location>
</feature>
<accession>A0A5N6LZT3</accession>
<keyword evidence="3" id="KW-1185">Reference proteome</keyword>
<proteinExistence type="predicted"/>
<feature type="region of interest" description="Disordered" evidence="1">
    <location>
        <begin position="72"/>
        <end position="105"/>
    </location>
</feature>
<feature type="compositionally biased region" description="Basic residues" evidence="1">
    <location>
        <begin position="76"/>
        <end position="86"/>
    </location>
</feature>
<sequence length="164" mass="18456">MANTTTTTNDEFEIKIGKGLSQNQNNQNTKSTLLDRHNQNLKESNTNLEGLRFDHNHEGVIEIPARQRVDIESHTKIGRKKSKKGRNKEIMAGKEDDKKDGTSVDIREQGNVSMQCQKLTETMETILKAYCHTPSRRAGSTFPSGGKVSGRDIVVIIKMIRLFT</sequence>